<gene>
    <name evidence="2" type="ORF">SEGD1_266</name>
</gene>
<proteinExistence type="predicted"/>
<evidence type="ECO:0000313" key="3">
    <source>
        <dbReference type="Proteomes" id="UP000223976"/>
    </source>
</evidence>
<evidence type="ECO:0000313" key="2">
    <source>
        <dbReference type="EMBL" id="AMR59913.1"/>
    </source>
</evidence>
<protein>
    <submittedName>
        <fullName evidence="2">Putative terminase large subunit</fullName>
    </submittedName>
</protein>
<dbReference type="Gene3D" id="3.30.420.240">
    <property type="match status" value="1"/>
</dbReference>
<keyword evidence="1" id="KW-1133">Transmembrane helix</keyword>
<dbReference type="EMBL" id="KU726251">
    <property type="protein sequence ID" value="AMR59913.1"/>
    <property type="molecule type" value="Genomic_DNA"/>
</dbReference>
<sequence length="703" mass="80014">MILRKNDWRHYPGAIVDDVTPNVHFLQFATTLQGLGVQHWYVHLALHNPELRGVDPFSPDLTLEQKAMIVTECAENPWYFFRECVRVPADGVKNGMPFRLDRGNFSMYWIFFNNIDAAIEFLRQHGKTVGMSALLLWLMRFLENSRTILITKGPALREETINKMKQLRNALPDYLWPHHPDDPDNRETFACLAQGNKLITGIGQNDKEAANGVGRGLTAGRLFSDEGPFTNNIHHILPAALASGTAARRINEAEGVPYGNVFATTPGDLATEEGEYMYSLMTSGISWDERYIDIPTRAQLIDMIRKGSTAKIPRIMFYVKYNHRQLGTTDEELADMIANAPGTPDQIRRDFGGEWTTGGYNKPFSGDDARRMNASRIRAAQKIISASNYVTDWYYTEEQMLVKMQDRHIIGLDTSEAVGRDAIAMSIVNSVTAEYAGKLTVNETNVIGFAIHLADFMIEYPNTVLILERRSTGSSVADAIILQLQSKVRDLHRRLYVKVTQDYSRNDELYKEFHRGPVGSPERFWDKFRKYIGFSTDQDKRRKLYGEVFTTALRLSADLLRSGELIDQILGLVERNGRIDHRASGHDDLVISWLLAMWLLLFGNNLGHYGISNSRLMMRNRNMLGGMAGEFDEEAAVEEEEKQQQLMGQIETMIRQSQVVADPVQQLMYKNRIQALVSQLNTDVRNVASMESLKELIQRQRMK</sequence>
<evidence type="ECO:0000256" key="1">
    <source>
        <dbReference type="SAM" id="Phobius"/>
    </source>
</evidence>
<accession>A0A142IIX5</accession>
<organism evidence="2 3">
    <name type="scientific">Enterobacteria phage SEGD1</name>
    <dbReference type="NCBI Taxonomy" id="1805456"/>
    <lineage>
        <taxon>Viruses</taxon>
        <taxon>Duplodnaviria</taxon>
        <taxon>Heunggongvirae</taxon>
        <taxon>Uroviricota</taxon>
        <taxon>Caudoviricetes</taxon>
        <taxon>Chimalliviridae</taxon>
        <taxon>Seoulvirus</taxon>
        <taxon>Seoulvirus SPN3US</taxon>
    </lineage>
</organism>
<dbReference type="Proteomes" id="UP000223976">
    <property type="component" value="Segment"/>
</dbReference>
<feature type="transmembrane region" description="Helical" evidence="1">
    <location>
        <begin position="590"/>
        <end position="611"/>
    </location>
</feature>
<keyword evidence="1" id="KW-0472">Membrane</keyword>
<reference evidence="2 3" key="1">
    <citation type="submission" date="2016-02" db="EMBL/GenBank/DDBJ databases">
        <title>Complete genome sequence of a polyvalent bacteriophage, SEGD1, simultaneously inhibiting both Salmonella enterica and Escherichia coli O157:H7.</title>
        <authorList>
            <person name="Fan J."/>
            <person name="Ma J."/>
        </authorList>
    </citation>
    <scope>NUCLEOTIDE SEQUENCE [LARGE SCALE GENOMIC DNA]</scope>
</reference>
<dbReference type="InterPro" id="IPR027417">
    <property type="entry name" value="P-loop_NTPase"/>
</dbReference>
<keyword evidence="1" id="KW-0812">Transmembrane</keyword>
<name>A0A142IIX5_9CAUD</name>
<dbReference type="Gene3D" id="3.40.50.300">
    <property type="entry name" value="P-loop containing nucleotide triphosphate hydrolases"/>
    <property type="match status" value="1"/>
</dbReference>